<protein>
    <submittedName>
        <fullName evidence="1">Uncharacterized protein</fullName>
    </submittedName>
</protein>
<sequence length="120" mass="13608">MSEKVSQNDLLTNITTLMDARLSVFQQNIQASQKDISTLQMNRIQDTICDKYSFQRKGNENQYRHEAKVLTKLRETQAQLDEPGLDIGGLEVAKSKLKEGIDLVLERQKLIKLADSSELG</sequence>
<dbReference type="CTD" id="20236312"/>
<dbReference type="OrthoDB" id="6155688at2759"/>
<dbReference type="HOGENOM" id="CLU_2052271_0_0_1"/>
<dbReference type="GeneID" id="20236312"/>
<dbReference type="OMA" id="WEKICEG"/>
<dbReference type="EMBL" id="KB202953">
    <property type="protein sequence ID" value="ESO87043.1"/>
    <property type="molecule type" value="Genomic_DNA"/>
</dbReference>
<keyword evidence="2" id="KW-1185">Reference proteome</keyword>
<accession>V3Z863</accession>
<organism evidence="1 2">
    <name type="scientific">Lottia gigantea</name>
    <name type="common">Giant owl limpet</name>
    <dbReference type="NCBI Taxonomy" id="225164"/>
    <lineage>
        <taxon>Eukaryota</taxon>
        <taxon>Metazoa</taxon>
        <taxon>Spiralia</taxon>
        <taxon>Lophotrochozoa</taxon>
        <taxon>Mollusca</taxon>
        <taxon>Gastropoda</taxon>
        <taxon>Patellogastropoda</taxon>
        <taxon>Lottioidea</taxon>
        <taxon>Lottiidae</taxon>
        <taxon>Lottia</taxon>
    </lineage>
</organism>
<evidence type="ECO:0000313" key="2">
    <source>
        <dbReference type="Proteomes" id="UP000030746"/>
    </source>
</evidence>
<reference evidence="1 2" key="1">
    <citation type="journal article" date="2013" name="Nature">
        <title>Insights into bilaterian evolution from three spiralian genomes.</title>
        <authorList>
            <person name="Simakov O."/>
            <person name="Marletaz F."/>
            <person name="Cho S.J."/>
            <person name="Edsinger-Gonzales E."/>
            <person name="Havlak P."/>
            <person name="Hellsten U."/>
            <person name="Kuo D.H."/>
            <person name="Larsson T."/>
            <person name="Lv J."/>
            <person name="Arendt D."/>
            <person name="Savage R."/>
            <person name="Osoegawa K."/>
            <person name="de Jong P."/>
            <person name="Grimwood J."/>
            <person name="Chapman J.A."/>
            <person name="Shapiro H."/>
            <person name="Aerts A."/>
            <person name="Otillar R.P."/>
            <person name="Terry A.Y."/>
            <person name="Boore J.L."/>
            <person name="Grigoriev I.V."/>
            <person name="Lindberg D.R."/>
            <person name="Seaver E.C."/>
            <person name="Weisblat D.A."/>
            <person name="Putnam N.H."/>
            <person name="Rokhsar D.S."/>
        </authorList>
    </citation>
    <scope>NUCLEOTIDE SEQUENCE [LARGE SCALE GENOMIC DNA]</scope>
</reference>
<dbReference type="RefSeq" id="XP_009061998.1">
    <property type="nucleotide sequence ID" value="XM_009063750.1"/>
</dbReference>
<dbReference type="Proteomes" id="UP000030746">
    <property type="component" value="Unassembled WGS sequence"/>
</dbReference>
<proteinExistence type="predicted"/>
<dbReference type="KEGG" id="lgi:LOTGIDRAFT_154529"/>
<gene>
    <name evidence="1" type="ORF">LOTGIDRAFT_154529</name>
</gene>
<name>V3Z863_LOTGI</name>
<dbReference type="AlphaFoldDB" id="V3Z863"/>
<evidence type="ECO:0000313" key="1">
    <source>
        <dbReference type="EMBL" id="ESO87043.1"/>
    </source>
</evidence>